<keyword evidence="1" id="KW-0472">Membrane</keyword>
<evidence type="ECO:0000256" key="1">
    <source>
        <dbReference type="SAM" id="Phobius"/>
    </source>
</evidence>
<reference evidence="2" key="1">
    <citation type="journal article" date="2013" name="BMC Genomics">
        <title>A deep insight into the sialotranscriptome of the mosquito, Psorophora albipes.</title>
        <authorList>
            <person name="Chagas A.C."/>
            <person name="Calvo E."/>
            <person name="Rios-Velasquez C.M."/>
            <person name="Pessoa F.A."/>
            <person name="Medeiros J.F."/>
            <person name="Ribeiro J.M."/>
        </authorList>
    </citation>
    <scope>NUCLEOTIDE SEQUENCE</scope>
</reference>
<dbReference type="AlphaFoldDB" id="T1DJ05"/>
<feature type="transmembrane region" description="Helical" evidence="1">
    <location>
        <begin position="39"/>
        <end position="64"/>
    </location>
</feature>
<feature type="transmembrane region" description="Helical" evidence="1">
    <location>
        <begin position="116"/>
        <end position="134"/>
    </location>
</feature>
<dbReference type="EMBL" id="GALA01000616">
    <property type="protein sequence ID" value="JAA94236.1"/>
    <property type="molecule type" value="mRNA"/>
</dbReference>
<organism evidence="2">
    <name type="scientific">Psorophora albipes</name>
    <dbReference type="NCBI Taxonomy" id="869069"/>
    <lineage>
        <taxon>Eukaryota</taxon>
        <taxon>Metazoa</taxon>
        <taxon>Ecdysozoa</taxon>
        <taxon>Arthropoda</taxon>
        <taxon>Hexapoda</taxon>
        <taxon>Insecta</taxon>
        <taxon>Pterygota</taxon>
        <taxon>Neoptera</taxon>
        <taxon>Endopterygota</taxon>
        <taxon>Diptera</taxon>
        <taxon>Nematocera</taxon>
        <taxon>Culicoidea</taxon>
        <taxon>Culicidae</taxon>
        <taxon>Culicinae</taxon>
        <taxon>Aedini</taxon>
        <taxon>Psorophora</taxon>
    </lineage>
</organism>
<keyword evidence="1" id="KW-1133">Transmembrane helix</keyword>
<sequence length="139" mass="16112">MFCFLVCLLLLRATFYSTLVLFPSDLSGFTKTIVLCSLFALSVPFFISSFLFVFTLDACLFLLFPLPNTFALTFIIFDPSERLSSVCLFAFPCFLPFFHTFFVCFASFFFVLLSRFQFSLSSSAFFILSFLFFFKFTQF</sequence>
<keyword evidence="1" id="KW-0812">Transmembrane</keyword>
<evidence type="ECO:0000313" key="2">
    <source>
        <dbReference type="EMBL" id="JAA94236.1"/>
    </source>
</evidence>
<feature type="transmembrane region" description="Helical" evidence="1">
    <location>
        <begin position="85"/>
        <end position="110"/>
    </location>
</feature>
<name>T1DJ05_9DIPT</name>
<accession>T1DJ05</accession>
<protein>
    <submittedName>
        <fullName evidence="2">Uncharacterized protein</fullName>
    </submittedName>
</protein>
<proteinExistence type="evidence at transcript level"/>